<feature type="signal peptide" evidence="1">
    <location>
        <begin position="1"/>
        <end position="22"/>
    </location>
</feature>
<evidence type="ECO:0000313" key="3">
    <source>
        <dbReference type="Proteomes" id="UP000753802"/>
    </source>
</evidence>
<accession>A0ABW9ZYS9</accession>
<dbReference type="RefSeq" id="WP_161819977.1">
    <property type="nucleotide sequence ID" value="NZ_JAACJS010000015.1"/>
</dbReference>
<dbReference type="Proteomes" id="UP000753802">
    <property type="component" value="Unassembled WGS sequence"/>
</dbReference>
<reference evidence="2 3" key="1">
    <citation type="submission" date="2020-01" db="EMBL/GenBank/DDBJ databases">
        <title>Genome analysis.</title>
        <authorList>
            <person name="Wu S."/>
            <person name="Wang G."/>
        </authorList>
    </citation>
    <scope>NUCLEOTIDE SEQUENCE [LARGE SCALE GENOMIC DNA]</scope>
    <source>
        <strain evidence="2 3">SYL130</strain>
    </source>
</reference>
<feature type="chain" id="PRO_5045578351" description="Lysozyme inhibitor LprI N-terminal domain-containing protein" evidence="1">
    <location>
        <begin position="23"/>
        <end position="145"/>
    </location>
</feature>
<name>A0ABW9ZYS9_9BACT</name>
<evidence type="ECO:0000313" key="2">
    <source>
        <dbReference type="EMBL" id="NCI51705.1"/>
    </source>
</evidence>
<evidence type="ECO:0000256" key="1">
    <source>
        <dbReference type="SAM" id="SignalP"/>
    </source>
</evidence>
<comment type="caution">
    <text evidence="2">The sequence shown here is derived from an EMBL/GenBank/DDBJ whole genome shotgun (WGS) entry which is preliminary data.</text>
</comment>
<organism evidence="2 3">
    <name type="scientific">Sediminibacterium roseum</name>
    <dbReference type="NCBI Taxonomy" id="1978412"/>
    <lineage>
        <taxon>Bacteria</taxon>
        <taxon>Pseudomonadati</taxon>
        <taxon>Bacteroidota</taxon>
        <taxon>Chitinophagia</taxon>
        <taxon>Chitinophagales</taxon>
        <taxon>Chitinophagaceae</taxon>
        <taxon>Sediminibacterium</taxon>
    </lineage>
</organism>
<evidence type="ECO:0008006" key="4">
    <source>
        <dbReference type="Google" id="ProtNLM"/>
    </source>
</evidence>
<keyword evidence="3" id="KW-1185">Reference proteome</keyword>
<proteinExistence type="predicted"/>
<sequence length="145" mass="16591">MARQKIIFPFLLICFSANTSQAQSYADIERFEKEEKSCLDTSRAKTGCVVLFKKQMDSLLAVAYNGLLNTGTGSEREGIVKEQAAWLEQQKEFNQRTDEQYNLEVTEKDFGEIAATMVLSEKADFVRDRVKNLLERQKRSARTAH</sequence>
<gene>
    <name evidence="2" type="ORF">GWC95_17405</name>
</gene>
<dbReference type="EMBL" id="JAACJS010000015">
    <property type="protein sequence ID" value="NCI51705.1"/>
    <property type="molecule type" value="Genomic_DNA"/>
</dbReference>
<protein>
    <recommendedName>
        <fullName evidence="4">Lysozyme inhibitor LprI N-terminal domain-containing protein</fullName>
    </recommendedName>
</protein>
<keyword evidence="1" id="KW-0732">Signal</keyword>